<dbReference type="EMBL" id="CM017710">
    <property type="protein sequence ID" value="TYG48482.1"/>
    <property type="molecule type" value="Genomic_DNA"/>
</dbReference>
<organism evidence="1 2">
    <name type="scientific">Gossypium darwinii</name>
    <name type="common">Darwin's cotton</name>
    <name type="synonym">Gossypium barbadense var. darwinii</name>
    <dbReference type="NCBI Taxonomy" id="34276"/>
    <lineage>
        <taxon>Eukaryota</taxon>
        <taxon>Viridiplantae</taxon>
        <taxon>Streptophyta</taxon>
        <taxon>Embryophyta</taxon>
        <taxon>Tracheophyta</taxon>
        <taxon>Spermatophyta</taxon>
        <taxon>Magnoliopsida</taxon>
        <taxon>eudicotyledons</taxon>
        <taxon>Gunneridae</taxon>
        <taxon>Pentapetalae</taxon>
        <taxon>rosids</taxon>
        <taxon>malvids</taxon>
        <taxon>Malvales</taxon>
        <taxon>Malvaceae</taxon>
        <taxon>Malvoideae</taxon>
        <taxon>Gossypium</taxon>
    </lineage>
</organism>
<evidence type="ECO:0000313" key="1">
    <source>
        <dbReference type="EMBL" id="TYG48482.1"/>
    </source>
</evidence>
<accession>A0A5D2AYW7</accession>
<sequence length="82" mass="9357">MVRITRWLYFVDPFSQDEDDKAAYVRGSYTSQSILCVEVSSHASCGAAKVAMQVTCNKNHYMQSSQALQQLRHNATVLFYFI</sequence>
<name>A0A5D2AYW7_GOSDA</name>
<protein>
    <submittedName>
        <fullName evidence="1">Uncharacterized protein</fullName>
    </submittedName>
</protein>
<reference evidence="1 2" key="1">
    <citation type="submission" date="2019-06" db="EMBL/GenBank/DDBJ databases">
        <title>WGS assembly of Gossypium darwinii.</title>
        <authorList>
            <person name="Chen Z.J."/>
            <person name="Sreedasyam A."/>
            <person name="Ando A."/>
            <person name="Song Q."/>
            <person name="De L."/>
            <person name="Hulse-Kemp A."/>
            <person name="Ding M."/>
            <person name="Ye W."/>
            <person name="Kirkbride R."/>
            <person name="Jenkins J."/>
            <person name="Plott C."/>
            <person name="Lovell J."/>
            <person name="Lin Y.-M."/>
            <person name="Vaughn R."/>
            <person name="Liu B."/>
            <person name="Li W."/>
            <person name="Simpson S."/>
            <person name="Scheffler B."/>
            <person name="Saski C."/>
            <person name="Grover C."/>
            <person name="Hu G."/>
            <person name="Conover J."/>
            <person name="Carlson J."/>
            <person name="Shu S."/>
            <person name="Boston L."/>
            <person name="Williams M."/>
            <person name="Peterson D."/>
            <person name="Mcgee K."/>
            <person name="Jones D."/>
            <person name="Wendel J."/>
            <person name="Stelly D."/>
            <person name="Grimwood J."/>
            <person name="Schmutz J."/>
        </authorList>
    </citation>
    <scope>NUCLEOTIDE SEQUENCE [LARGE SCALE GENOMIC DNA]</scope>
    <source>
        <strain evidence="1">1808015.09</strain>
    </source>
</reference>
<gene>
    <name evidence="1" type="ORF">ES288_D10G017900v1</name>
</gene>
<keyword evidence="2" id="KW-1185">Reference proteome</keyword>
<evidence type="ECO:0000313" key="2">
    <source>
        <dbReference type="Proteomes" id="UP000323506"/>
    </source>
</evidence>
<dbReference type="Proteomes" id="UP000323506">
    <property type="component" value="Chromosome D10"/>
</dbReference>
<dbReference type="AlphaFoldDB" id="A0A5D2AYW7"/>
<proteinExistence type="predicted"/>